<evidence type="ECO:0000256" key="1">
    <source>
        <dbReference type="SAM" id="MobiDB-lite"/>
    </source>
</evidence>
<accession>A0AAW0EUS5</accession>
<feature type="compositionally biased region" description="Low complexity" evidence="1">
    <location>
        <begin position="332"/>
        <end position="342"/>
    </location>
</feature>
<feature type="region of interest" description="Disordered" evidence="1">
    <location>
        <begin position="272"/>
        <end position="296"/>
    </location>
</feature>
<reference evidence="2 3" key="1">
    <citation type="journal article" date="2021" name="MBio">
        <title>A New Model Trypanosomatid, Novymonas esmeraldas: Genomic Perception of Its 'Candidatus Pandoraea novymonadis' Endosymbiont.</title>
        <authorList>
            <person name="Zakharova A."/>
            <person name="Saura A."/>
            <person name="Butenko A."/>
            <person name="Podesvova L."/>
            <person name="Warmusova S."/>
            <person name="Kostygov A.Y."/>
            <person name="Nenarokova A."/>
            <person name="Lukes J."/>
            <person name="Opperdoes F.R."/>
            <person name="Yurchenko V."/>
        </authorList>
    </citation>
    <scope>NUCLEOTIDE SEQUENCE [LARGE SCALE GENOMIC DNA]</scope>
    <source>
        <strain evidence="2 3">E262AT.01</strain>
    </source>
</reference>
<feature type="region of interest" description="Disordered" evidence="1">
    <location>
        <begin position="67"/>
        <end position="160"/>
    </location>
</feature>
<organism evidence="2 3">
    <name type="scientific">Novymonas esmeraldas</name>
    <dbReference type="NCBI Taxonomy" id="1808958"/>
    <lineage>
        <taxon>Eukaryota</taxon>
        <taxon>Discoba</taxon>
        <taxon>Euglenozoa</taxon>
        <taxon>Kinetoplastea</taxon>
        <taxon>Metakinetoplastina</taxon>
        <taxon>Trypanosomatida</taxon>
        <taxon>Trypanosomatidae</taxon>
        <taxon>Novymonas</taxon>
    </lineage>
</organism>
<sequence>MAALITKQRYNWMGYNGTESEEVDTALLRAEDAPADNYSYAHRQQVIAELRERLYHIKRELDLIPEEELRAEEAARERRRAERKRREEEERERREAEEAARAEEADRQRQEREEAAEAARLQREAEEARRREQEAEAQRNAERWRQLQDSDEDSDVEEEQNMALAAMPRTQQEIDNAVQGFAKGTRILLASNGSGYVSYLDGSVHPSITAVEAYNESHRAGVVHALASTRTPAPAAEAHSLAGVRAASDARDAARKKLDAFRALQDPTYAARIRASEKDARGQPRQRLTAEDGDEATLAANCESTKQHSEATRTAYNALAAESGSAISAALSSHTSTSAAEPPAAPVPAPAAAAEEVSEAQHDELAAHQGGAAAAIGEHLTDAEGPVPRATAPASGSASPSETAPHDTAAPNDDEAEHHAGEPKATDEEL</sequence>
<proteinExistence type="predicted"/>
<feature type="compositionally biased region" description="Basic and acidic residues" evidence="1">
    <location>
        <begin position="67"/>
        <end position="148"/>
    </location>
</feature>
<feature type="compositionally biased region" description="Acidic residues" evidence="1">
    <location>
        <begin position="149"/>
        <end position="160"/>
    </location>
</feature>
<keyword evidence="3" id="KW-1185">Reference proteome</keyword>
<gene>
    <name evidence="2" type="ORF">NESM_000681400</name>
</gene>
<feature type="compositionally biased region" description="Basic and acidic residues" evidence="1">
    <location>
        <begin position="416"/>
        <end position="430"/>
    </location>
</feature>
<protein>
    <submittedName>
        <fullName evidence="2">Uncharacterized protein</fullName>
    </submittedName>
</protein>
<feature type="compositionally biased region" description="Low complexity" evidence="1">
    <location>
        <begin position="388"/>
        <end position="403"/>
    </location>
</feature>
<evidence type="ECO:0000313" key="3">
    <source>
        <dbReference type="Proteomes" id="UP001430356"/>
    </source>
</evidence>
<feature type="region of interest" description="Disordered" evidence="1">
    <location>
        <begin position="332"/>
        <end position="430"/>
    </location>
</feature>
<dbReference type="AlphaFoldDB" id="A0AAW0EUS5"/>
<dbReference type="Proteomes" id="UP001430356">
    <property type="component" value="Unassembled WGS sequence"/>
</dbReference>
<dbReference type="EMBL" id="JAECZO010000102">
    <property type="protein sequence ID" value="KAK7197341.1"/>
    <property type="molecule type" value="Genomic_DNA"/>
</dbReference>
<feature type="compositionally biased region" description="Low complexity" evidence="1">
    <location>
        <begin position="367"/>
        <end position="377"/>
    </location>
</feature>
<comment type="caution">
    <text evidence="2">The sequence shown here is derived from an EMBL/GenBank/DDBJ whole genome shotgun (WGS) entry which is preliminary data.</text>
</comment>
<evidence type="ECO:0000313" key="2">
    <source>
        <dbReference type="EMBL" id="KAK7197341.1"/>
    </source>
</evidence>
<name>A0AAW0EUS5_9TRYP</name>